<keyword evidence="1" id="KW-0472">Membrane</keyword>
<reference evidence="2" key="1">
    <citation type="submission" date="2021-01" db="EMBL/GenBank/DDBJ databases">
        <title>Marivirga sp. nov., isolated from intertidal surface sediments.</title>
        <authorList>
            <person name="Zhang M."/>
        </authorList>
    </citation>
    <scope>NUCLEOTIDE SEQUENCE</scope>
    <source>
        <strain evidence="2">SM1354</strain>
    </source>
</reference>
<evidence type="ECO:0000256" key="1">
    <source>
        <dbReference type="SAM" id="Phobius"/>
    </source>
</evidence>
<feature type="transmembrane region" description="Helical" evidence="1">
    <location>
        <begin position="34"/>
        <end position="51"/>
    </location>
</feature>
<evidence type="ECO:0000313" key="2">
    <source>
        <dbReference type="EMBL" id="MBL0765385.1"/>
    </source>
</evidence>
<feature type="transmembrane region" description="Helical" evidence="1">
    <location>
        <begin position="6"/>
        <end position="22"/>
    </location>
</feature>
<keyword evidence="1" id="KW-1133">Transmembrane helix</keyword>
<sequence length="300" mass="33710">MNLKNIIASGAVFIIIICLVWTSQLTSIETREGLLISIILAIASGAFSWIISSHYSKASLKAENTKLIDRIGEQSSEKILNQSKQLYSIEQYLDDKQEKLASEESSSFGMIYLESTRNMIRIIRSANNTFLSDWAGVVSEDIRKQLTEQSNAQSQLFEDIDLITHSTPEKREKLEEQIEQNSQKLPSHLIPKSNLKGNNAKIISHEITLDGTDKKTGKINVLLSEESYKGHSVAKFDTVFSKPPTKNNYKLVSSPTGQQNINVFAKTGTVHDFHIGIKSHEFNVPLAPGIYEIEYEFETE</sequence>
<gene>
    <name evidence="2" type="ORF">JKP34_09000</name>
</gene>
<proteinExistence type="predicted"/>
<accession>A0A937A874</accession>
<dbReference type="RefSeq" id="WP_201919944.1">
    <property type="nucleotide sequence ID" value="NZ_JAERQG010000002.1"/>
</dbReference>
<dbReference type="AlphaFoldDB" id="A0A937A874"/>
<keyword evidence="1" id="KW-0812">Transmembrane</keyword>
<dbReference type="Proteomes" id="UP000642920">
    <property type="component" value="Unassembled WGS sequence"/>
</dbReference>
<comment type="caution">
    <text evidence="2">The sequence shown here is derived from an EMBL/GenBank/DDBJ whole genome shotgun (WGS) entry which is preliminary data.</text>
</comment>
<keyword evidence="3" id="KW-1185">Reference proteome</keyword>
<dbReference type="EMBL" id="JAERQG010000002">
    <property type="protein sequence ID" value="MBL0765385.1"/>
    <property type="molecule type" value="Genomic_DNA"/>
</dbReference>
<evidence type="ECO:0000313" key="3">
    <source>
        <dbReference type="Proteomes" id="UP000642920"/>
    </source>
</evidence>
<protein>
    <submittedName>
        <fullName evidence="2">Uncharacterized protein</fullName>
    </submittedName>
</protein>
<name>A0A937A874_9BACT</name>
<organism evidence="2 3">
    <name type="scientific">Marivirga atlantica</name>
    <dbReference type="NCBI Taxonomy" id="1548457"/>
    <lineage>
        <taxon>Bacteria</taxon>
        <taxon>Pseudomonadati</taxon>
        <taxon>Bacteroidota</taxon>
        <taxon>Cytophagia</taxon>
        <taxon>Cytophagales</taxon>
        <taxon>Marivirgaceae</taxon>
        <taxon>Marivirga</taxon>
    </lineage>
</organism>